<sequence>MELDKSTYTLSIISKLKSDSEYGFLYLTLFRNRHKIIDNGHRKSVFSAVKGLAQYPNFSGGS</sequence>
<name>A0AB36FVU0_ALTMA</name>
<dbReference type="AlphaFoldDB" id="A0AB36FVU0"/>
<evidence type="ECO:0000313" key="1">
    <source>
        <dbReference type="EMBL" id="OES33083.1"/>
    </source>
</evidence>
<reference evidence="1 2" key="1">
    <citation type="submission" date="2016-09" db="EMBL/GenBank/DDBJ databases">
        <title>Draft Genome Sequence of four Alteromonas macleodii strains isolated from copper coupons and grown long-term at elevated copper levels.</title>
        <authorList>
            <person name="Cusick K."/>
            <person name="Dale J."/>
            <person name="Little B."/>
            <person name="Biffinger J."/>
        </authorList>
    </citation>
    <scope>NUCLEOTIDE SEQUENCE [LARGE SCALE GENOMIC DNA]</scope>
    <source>
        <strain evidence="1 2">KCP01</strain>
    </source>
</reference>
<protein>
    <submittedName>
        <fullName evidence="1">Uncharacterized protein</fullName>
    </submittedName>
</protein>
<accession>A0AB36FVU0</accession>
<dbReference type="Proteomes" id="UP000095392">
    <property type="component" value="Unassembled WGS sequence"/>
</dbReference>
<comment type="caution">
    <text evidence="1">The sequence shown here is derived from an EMBL/GenBank/DDBJ whole genome shotgun (WGS) entry which is preliminary data.</text>
</comment>
<gene>
    <name evidence="1" type="ORF">BFV95_0652</name>
</gene>
<dbReference type="EMBL" id="MIPY01000008">
    <property type="protein sequence ID" value="OES33083.1"/>
    <property type="molecule type" value="Genomic_DNA"/>
</dbReference>
<proteinExistence type="predicted"/>
<evidence type="ECO:0000313" key="2">
    <source>
        <dbReference type="Proteomes" id="UP000095392"/>
    </source>
</evidence>
<keyword evidence="2" id="KW-1185">Reference proteome</keyword>
<organism evidence="1 2">
    <name type="scientific">Alteromonas macleodii</name>
    <name type="common">Pseudoalteromonas macleodii</name>
    <dbReference type="NCBI Taxonomy" id="28108"/>
    <lineage>
        <taxon>Bacteria</taxon>
        <taxon>Pseudomonadati</taxon>
        <taxon>Pseudomonadota</taxon>
        <taxon>Gammaproteobacteria</taxon>
        <taxon>Alteromonadales</taxon>
        <taxon>Alteromonadaceae</taxon>
        <taxon>Alteromonas/Salinimonas group</taxon>
        <taxon>Alteromonas</taxon>
    </lineage>
</organism>